<dbReference type="InParanoid" id="A0A1Q3C5H1"/>
<accession>A0A1Q3C5H1</accession>
<sequence length="86" mass="10128">MSFCLPFLGSCMNPSQRTYPQEMMQTGIELLHRIPAKTLDLFYSRDATNRCKRQASYVRRLFFFFFCAERQVLHSSLSPRELIVAE</sequence>
<keyword evidence="2" id="KW-1185">Reference proteome</keyword>
<dbReference type="EMBL" id="BDDD01001373">
    <property type="protein sequence ID" value="GAV75497.1"/>
    <property type="molecule type" value="Genomic_DNA"/>
</dbReference>
<evidence type="ECO:0000313" key="1">
    <source>
        <dbReference type="EMBL" id="GAV75497.1"/>
    </source>
</evidence>
<evidence type="ECO:0000313" key="2">
    <source>
        <dbReference type="Proteomes" id="UP000187406"/>
    </source>
</evidence>
<dbReference type="AlphaFoldDB" id="A0A1Q3C5H1"/>
<reference evidence="2" key="1">
    <citation type="submission" date="2016-04" db="EMBL/GenBank/DDBJ databases">
        <title>Cephalotus genome sequencing.</title>
        <authorList>
            <person name="Fukushima K."/>
            <person name="Hasebe M."/>
            <person name="Fang X."/>
        </authorList>
    </citation>
    <scope>NUCLEOTIDE SEQUENCE [LARGE SCALE GENOMIC DNA]</scope>
    <source>
        <strain evidence="2">cv. St1</strain>
    </source>
</reference>
<comment type="caution">
    <text evidence="1">The sequence shown here is derived from an EMBL/GenBank/DDBJ whole genome shotgun (WGS) entry which is preliminary data.</text>
</comment>
<dbReference type="Proteomes" id="UP000187406">
    <property type="component" value="Unassembled WGS sequence"/>
</dbReference>
<name>A0A1Q3C5H1_CEPFO</name>
<proteinExistence type="predicted"/>
<protein>
    <submittedName>
        <fullName evidence="1">Uncharacterized protein</fullName>
    </submittedName>
</protein>
<organism evidence="1 2">
    <name type="scientific">Cephalotus follicularis</name>
    <name type="common">Albany pitcher plant</name>
    <dbReference type="NCBI Taxonomy" id="3775"/>
    <lineage>
        <taxon>Eukaryota</taxon>
        <taxon>Viridiplantae</taxon>
        <taxon>Streptophyta</taxon>
        <taxon>Embryophyta</taxon>
        <taxon>Tracheophyta</taxon>
        <taxon>Spermatophyta</taxon>
        <taxon>Magnoliopsida</taxon>
        <taxon>eudicotyledons</taxon>
        <taxon>Gunneridae</taxon>
        <taxon>Pentapetalae</taxon>
        <taxon>rosids</taxon>
        <taxon>fabids</taxon>
        <taxon>Oxalidales</taxon>
        <taxon>Cephalotaceae</taxon>
        <taxon>Cephalotus</taxon>
    </lineage>
</organism>
<gene>
    <name evidence="1" type="ORF">CFOL_v3_18976</name>
</gene>